<organism evidence="1">
    <name type="scientific">Anguilla anguilla</name>
    <name type="common">European freshwater eel</name>
    <name type="synonym">Muraena anguilla</name>
    <dbReference type="NCBI Taxonomy" id="7936"/>
    <lineage>
        <taxon>Eukaryota</taxon>
        <taxon>Metazoa</taxon>
        <taxon>Chordata</taxon>
        <taxon>Craniata</taxon>
        <taxon>Vertebrata</taxon>
        <taxon>Euteleostomi</taxon>
        <taxon>Actinopterygii</taxon>
        <taxon>Neopterygii</taxon>
        <taxon>Teleostei</taxon>
        <taxon>Anguilliformes</taxon>
        <taxon>Anguillidae</taxon>
        <taxon>Anguilla</taxon>
    </lineage>
</organism>
<protein>
    <submittedName>
        <fullName evidence="1">Uncharacterized protein</fullName>
    </submittedName>
</protein>
<reference evidence="1" key="2">
    <citation type="journal article" date="2015" name="Fish Shellfish Immunol.">
        <title>Early steps in the European eel (Anguilla anguilla)-Vibrio vulnificus interaction in the gills: Role of the RtxA13 toxin.</title>
        <authorList>
            <person name="Callol A."/>
            <person name="Pajuelo D."/>
            <person name="Ebbesson L."/>
            <person name="Teles M."/>
            <person name="MacKenzie S."/>
            <person name="Amaro C."/>
        </authorList>
    </citation>
    <scope>NUCLEOTIDE SEQUENCE</scope>
</reference>
<proteinExistence type="predicted"/>
<evidence type="ECO:0000313" key="1">
    <source>
        <dbReference type="EMBL" id="JAH01810.1"/>
    </source>
</evidence>
<sequence length="14" mass="1810">MVSEWRKIFKILFL</sequence>
<reference evidence="1" key="1">
    <citation type="submission" date="2014-11" db="EMBL/GenBank/DDBJ databases">
        <authorList>
            <person name="Amaro Gonzalez C."/>
        </authorList>
    </citation>
    <scope>NUCLEOTIDE SEQUENCE</scope>
</reference>
<dbReference type="EMBL" id="GBXM01106767">
    <property type="protein sequence ID" value="JAH01810.1"/>
    <property type="molecule type" value="Transcribed_RNA"/>
</dbReference>
<accession>A0A0E9PCP6</accession>
<name>A0A0E9PCP6_ANGAN</name>